<sequence>MRVVHLYKDYFPILGGIENHIRFLAEAQARSGLEVIVLVTSPTCRTQEIREGNLWVLKAGRWLTVSSTPLSPVFFLHARRLLPHCDLVHLHHPYPPAELAYLLTGGRIPAVMTYHSDIVRQRLGGRLYRPLLHRVLSRVARILVTSPVYLETSPHLRAFREKCRVVPLGIDLSRFLSAPPNATRALRASWCETPRRPHVLFVGRLRYYKGLETLLHALKRLPDVHAVIVGTGPMERPWRALTHDLGLSPRVHFLGDIPDAQLPLVYHAADLFVLPASARAEAFGTVLLEAMAAGLPVITTDIGTGTRWVVGEAGWVVPPRDPEALATAIGEILGDPVTARVRGLQGRERVRAHFTLEKMVENVMAVYQEVLHQAHPQRASPNP</sequence>
<reference evidence="4" key="1">
    <citation type="submission" date="2017-06" db="EMBL/GenBank/DDBJ databases">
        <authorList>
            <person name="Varghese N."/>
            <person name="Submissions S."/>
        </authorList>
    </citation>
    <scope>NUCLEOTIDE SEQUENCE [LARGE SCALE GENOMIC DNA]</scope>
    <source>
        <strain evidence="4">JAD2</strain>
    </source>
</reference>
<dbReference type="FunCoup" id="A0A212RBZ3">
    <property type="interactions" value="17"/>
</dbReference>
<protein>
    <submittedName>
        <fullName evidence="3">Rhamnosyl/mannosyltransferase</fullName>
    </submittedName>
</protein>
<keyword evidence="3" id="KW-0328">Glycosyltransferase</keyword>
<evidence type="ECO:0000259" key="1">
    <source>
        <dbReference type="Pfam" id="PF00534"/>
    </source>
</evidence>
<dbReference type="PANTHER" id="PTHR45947">
    <property type="entry name" value="SULFOQUINOVOSYL TRANSFERASE SQD2"/>
    <property type="match status" value="1"/>
</dbReference>
<evidence type="ECO:0000313" key="3">
    <source>
        <dbReference type="EMBL" id="SNB69708.1"/>
    </source>
</evidence>
<keyword evidence="4" id="KW-1185">Reference proteome</keyword>
<feature type="domain" description="Glycosyltransferase subfamily 4-like N-terminal" evidence="2">
    <location>
        <begin position="15"/>
        <end position="174"/>
    </location>
</feature>
<dbReference type="Proteomes" id="UP000197025">
    <property type="component" value="Unassembled WGS sequence"/>
</dbReference>
<dbReference type="InterPro" id="IPR050194">
    <property type="entry name" value="Glycosyltransferase_grp1"/>
</dbReference>
<dbReference type="EMBL" id="FYEK01000044">
    <property type="protein sequence ID" value="SNB69708.1"/>
    <property type="molecule type" value="Genomic_DNA"/>
</dbReference>
<evidence type="ECO:0000313" key="4">
    <source>
        <dbReference type="Proteomes" id="UP000197025"/>
    </source>
</evidence>
<organism evidence="3 4">
    <name type="scientific">Thermoflexus hugenholtzii JAD2</name>
    <dbReference type="NCBI Taxonomy" id="877466"/>
    <lineage>
        <taxon>Bacteria</taxon>
        <taxon>Bacillati</taxon>
        <taxon>Chloroflexota</taxon>
        <taxon>Thermoflexia</taxon>
        <taxon>Thermoflexales</taxon>
        <taxon>Thermoflexaceae</taxon>
        <taxon>Thermoflexus</taxon>
    </lineage>
</organism>
<proteinExistence type="predicted"/>
<accession>A0A212RBZ3</accession>
<keyword evidence="3" id="KW-0808">Transferase</keyword>
<dbReference type="Pfam" id="PF13439">
    <property type="entry name" value="Glyco_transf_4"/>
    <property type="match status" value="1"/>
</dbReference>
<dbReference type="Gene3D" id="3.40.50.2000">
    <property type="entry name" value="Glycogen Phosphorylase B"/>
    <property type="match status" value="2"/>
</dbReference>
<evidence type="ECO:0000259" key="2">
    <source>
        <dbReference type="Pfam" id="PF13439"/>
    </source>
</evidence>
<name>A0A212RBZ3_9CHLR</name>
<dbReference type="SUPFAM" id="SSF53756">
    <property type="entry name" value="UDP-Glycosyltransferase/glycogen phosphorylase"/>
    <property type="match status" value="1"/>
</dbReference>
<dbReference type="Pfam" id="PF00534">
    <property type="entry name" value="Glycos_transf_1"/>
    <property type="match status" value="1"/>
</dbReference>
<dbReference type="RefSeq" id="WP_088571754.1">
    <property type="nucleotide sequence ID" value="NZ_FYEK01000044.1"/>
</dbReference>
<dbReference type="PANTHER" id="PTHR45947:SF3">
    <property type="entry name" value="SULFOQUINOVOSYL TRANSFERASE SQD2"/>
    <property type="match status" value="1"/>
</dbReference>
<dbReference type="GO" id="GO:0016758">
    <property type="term" value="F:hexosyltransferase activity"/>
    <property type="evidence" value="ECO:0007669"/>
    <property type="project" value="TreeGrafter"/>
</dbReference>
<dbReference type="AlphaFoldDB" id="A0A212RBZ3"/>
<dbReference type="OrthoDB" id="9802525at2"/>
<dbReference type="InParanoid" id="A0A212RBZ3"/>
<feature type="domain" description="Glycosyl transferase family 1" evidence="1">
    <location>
        <begin position="194"/>
        <end position="341"/>
    </location>
</feature>
<gene>
    <name evidence="3" type="ORF">SAMN02746019_00010760</name>
</gene>
<dbReference type="InterPro" id="IPR028098">
    <property type="entry name" value="Glyco_trans_4-like_N"/>
</dbReference>
<dbReference type="InterPro" id="IPR001296">
    <property type="entry name" value="Glyco_trans_1"/>
</dbReference>